<evidence type="ECO:0000313" key="2">
    <source>
        <dbReference type="Proteomes" id="UP000000378"/>
    </source>
</evidence>
<dbReference type="STRING" id="643648.Slip_2351"/>
<evidence type="ECO:0008006" key="3">
    <source>
        <dbReference type="Google" id="ProtNLM"/>
    </source>
</evidence>
<sequence length="69" mass="8087">MEPKRFSLGDIVRMRKPHPCGSYEWEITRLGADIKIRCQKCNRQVMLPRAKFERNVLKVLSQQGKELDG</sequence>
<dbReference type="InterPro" id="IPR009296">
    <property type="entry name" value="DUF951"/>
</dbReference>
<dbReference type="PANTHER" id="PTHR38455">
    <property type="entry name" value="HYPOTHETICAL CYTOSOLIC PROTEIN"/>
    <property type="match status" value="1"/>
</dbReference>
<dbReference type="EMBL" id="CP002048">
    <property type="protein sequence ID" value="ADI03088.1"/>
    <property type="molecule type" value="Genomic_DNA"/>
</dbReference>
<dbReference type="Pfam" id="PF06107">
    <property type="entry name" value="DUF951"/>
    <property type="match status" value="1"/>
</dbReference>
<gene>
    <name evidence="1" type="ordered locus">Slip_2351</name>
</gene>
<dbReference type="Proteomes" id="UP000000378">
    <property type="component" value="Chromosome"/>
</dbReference>
<dbReference type="PIRSF" id="PIRSF037263">
    <property type="entry name" value="DUF951_bac"/>
    <property type="match status" value="1"/>
</dbReference>
<dbReference type="PANTHER" id="PTHR38455:SF1">
    <property type="entry name" value="DUF951 DOMAIN-CONTAINING PROTEIN"/>
    <property type="match status" value="1"/>
</dbReference>
<name>D7CKA4_SYNLT</name>
<keyword evidence="2" id="KW-1185">Reference proteome</keyword>
<evidence type="ECO:0000313" key="1">
    <source>
        <dbReference type="EMBL" id="ADI03088.1"/>
    </source>
</evidence>
<protein>
    <recommendedName>
        <fullName evidence="3">DUF951 domain-containing protein</fullName>
    </recommendedName>
</protein>
<dbReference type="HOGENOM" id="CLU_180138_1_1_9"/>
<dbReference type="OrthoDB" id="9802710at2"/>
<reference evidence="2" key="1">
    <citation type="journal article" date="2010" name="Stand. Genomic Sci.">
        <title>Complete genome sequence of Syntrophothermus lipocalidus type strain (TGB-C1T).</title>
        <authorList>
            <consortium name="US DOE Joint Genome Institute (JGI-PGF)"/>
            <person name="Djao O."/>
            <person name="Zhang X."/>
            <person name="Lucas S."/>
            <person name="Lapidus A."/>
            <person name="Glavina Del Rio T."/>
            <person name="Nolan M."/>
            <person name="Tice H."/>
            <person name="Cheng J."/>
            <person name="Han C."/>
            <person name="Tapia R."/>
            <person name="Goodwin L."/>
            <person name="Pitluck S."/>
            <person name="Liolios K."/>
            <person name="Ivanova N."/>
            <person name="Mavromatis K."/>
            <person name="Mikhailova N."/>
            <person name="Ovchinnikova G."/>
            <person name="Pati A."/>
            <person name="Brambilla E."/>
            <person name="Chen A."/>
            <person name="Palaniappan K."/>
            <person name="Land M."/>
            <person name="Hauser L."/>
            <person name="Chang Y."/>
            <person name="Jeffries C."/>
            <person name="Rohde M."/>
            <person name="Sikorski J."/>
            <person name="Spring S."/>
            <person name="Goker M."/>
            <person name="Detter J."/>
            <person name="Woyke T."/>
            <person name="Bristow J."/>
            <person name="Eisen J."/>
            <person name="Markowitz V."/>
            <person name="Hugenholtz P."/>
            <person name="Kyrpides N."/>
            <person name="Klenk H."/>
        </authorList>
    </citation>
    <scope>NUCLEOTIDE SEQUENCE [LARGE SCALE GENOMIC DNA]</scope>
    <source>
        <strain evidence="2">DSM 12680 / TGB-C1</strain>
    </source>
</reference>
<dbReference type="RefSeq" id="WP_013176490.1">
    <property type="nucleotide sequence ID" value="NC_014220.1"/>
</dbReference>
<reference evidence="1 2" key="2">
    <citation type="journal article" date="2010" name="Stand. Genomic Sci.">
        <title>Complete genome sequence of Syntrophothermus lipocalidus type strain (TGB-C1).</title>
        <authorList>
            <person name="Djao O.D."/>
            <person name="Zhang X."/>
            <person name="Lucas S."/>
            <person name="Lapidus A."/>
            <person name="Del Rio T.G."/>
            <person name="Nolan M."/>
            <person name="Tice H."/>
            <person name="Cheng J.F."/>
            <person name="Han C."/>
            <person name="Tapia R."/>
            <person name="Goodwin L."/>
            <person name="Pitluck S."/>
            <person name="Liolios K."/>
            <person name="Ivanova N."/>
            <person name="Mavromatis K."/>
            <person name="Mikhailova N."/>
            <person name="Ovchinnikova G."/>
            <person name="Pati A."/>
            <person name="Brambilla E."/>
            <person name="Chen A."/>
            <person name="Palaniappan K."/>
            <person name="Land M."/>
            <person name="Hauser L."/>
            <person name="Chang Y.J."/>
            <person name="Jeffries C.D."/>
            <person name="Rohde M."/>
            <person name="Sikorski J."/>
            <person name="Spring S."/>
            <person name="Goker M."/>
            <person name="Detter J.C."/>
            <person name="Woyke T."/>
            <person name="Bristow J."/>
            <person name="Eisen J.A."/>
            <person name="Markowitz V."/>
            <person name="Hugenholtz P."/>
            <person name="Kyrpides N.C."/>
            <person name="Klenk H.P."/>
        </authorList>
    </citation>
    <scope>NUCLEOTIDE SEQUENCE [LARGE SCALE GENOMIC DNA]</scope>
    <source>
        <strain evidence="2">DSM 12680 / TGB-C1</strain>
    </source>
</reference>
<proteinExistence type="predicted"/>
<dbReference type="AlphaFoldDB" id="D7CKA4"/>
<accession>D7CKA4</accession>
<dbReference type="eggNOG" id="COG4481">
    <property type="taxonomic scope" value="Bacteria"/>
</dbReference>
<organism evidence="1 2">
    <name type="scientific">Syntrophothermus lipocalidus (strain DSM 12680 / TGB-C1)</name>
    <dbReference type="NCBI Taxonomy" id="643648"/>
    <lineage>
        <taxon>Bacteria</taxon>
        <taxon>Bacillati</taxon>
        <taxon>Bacillota</taxon>
        <taxon>Clostridia</taxon>
        <taxon>Eubacteriales</taxon>
        <taxon>Syntrophomonadaceae</taxon>
        <taxon>Syntrophothermus</taxon>
    </lineage>
</organism>
<dbReference type="KEGG" id="slp:Slip_2351"/>